<accession>A0A1C3H6G7</accession>
<evidence type="ECO:0000313" key="2">
    <source>
        <dbReference type="Proteomes" id="UP000190837"/>
    </source>
</evidence>
<protein>
    <submittedName>
        <fullName evidence="1">Putative stress-induced protein OsmC</fullName>
    </submittedName>
</protein>
<dbReference type="PANTHER" id="PTHR39624:SF2">
    <property type="entry name" value="OSMC-LIKE PROTEIN"/>
    <property type="match status" value="1"/>
</dbReference>
<dbReference type="Gene3D" id="3.30.300.20">
    <property type="match status" value="1"/>
</dbReference>
<dbReference type="PANTHER" id="PTHR39624">
    <property type="entry name" value="PROTEIN INVOLVED IN RIMO-MEDIATED BETA-METHYLTHIOLATION OF RIBOSOMAL PROTEIN S12 YCAO"/>
    <property type="match status" value="1"/>
</dbReference>
<evidence type="ECO:0000313" key="1">
    <source>
        <dbReference type="EMBL" id="SAM70228.1"/>
    </source>
</evidence>
<dbReference type="Proteomes" id="UP000190837">
    <property type="component" value="Unassembled WGS sequence"/>
</dbReference>
<dbReference type="Pfam" id="PF02566">
    <property type="entry name" value="OsmC"/>
    <property type="match status" value="1"/>
</dbReference>
<dbReference type="InterPro" id="IPR003718">
    <property type="entry name" value="OsmC/Ohr_fam"/>
</dbReference>
<reference evidence="2" key="1">
    <citation type="submission" date="2016-04" db="EMBL/GenBank/DDBJ databases">
        <authorList>
            <person name="Tagini F."/>
        </authorList>
    </citation>
    <scope>NUCLEOTIDE SEQUENCE [LARGE SCALE GENOMIC DNA]</scope>
    <source>
        <strain evidence="2">CHUV0807</strain>
    </source>
</reference>
<dbReference type="AlphaFoldDB" id="A0A1C3H6G7"/>
<dbReference type="InterPro" id="IPR036102">
    <property type="entry name" value="OsmC/Ohrsf"/>
</dbReference>
<sequence length="135" mass="14951">MTQMTITYQGELHCHAEHPASGATLNTDAPLDNGGKGESFSPTDLVATALAACILTMMAKKAENLGVTYREPHITAEKYMKTEPRRIGEIVLNIHFQDAYDDKPRRILEATAHACPVAQSLHPDLKQTLHFHYPL</sequence>
<dbReference type="EMBL" id="FKLO01000073">
    <property type="protein sequence ID" value="SAM70228.1"/>
    <property type="molecule type" value="Genomic_DNA"/>
</dbReference>
<dbReference type="InterPro" id="IPR015946">
    <property type="entry name" value="KH_dom-like_a/b"/>
</dbReference>
<proteinExistence type="predicted"/>
<dbReference type="SUPFAM" id="SSF82784">
    <property type="entry name" value="OsmC-like"/>
    <property type="match status" value="1"/>
</dbReference>
<dbReference type="RefSeq" id="WP_079541828.1">
    <property type="nucleotide sequence ID" value="NZ_FKLO01000073.1"/>
</dbReference>
<gene>
    <name evidence="1" type="ORF">CHUV0807_2165</name>
</gene>
<organism evidence="1 2">
    <name type="scientific">Cardiobacterium hominis</name>
    <dbReference type="NCBI Taxonomy" id="2718"/>
    <lineage>
        <taxon>Bacteria</taxon>
        <taxon>Pseudomonadati</taxon>
        <taxon>Pseudomonadota</taxon>
        <taxon>Gammaproteobacteria</taxon>
        <taxon>Cardiobacteriales</taxon>
        <taxon>Cardiobacteriaceae</taxon>
        <taxon>Cardiobacterium</taxon>
    </lineage>
</organism>
<name>A0A1C3H6G7_9GAMM</name>